<name>A0A8R1DJK1_CAEJA</name>
<feature type="transmembrane region" description="Helical" evidence="10">
    <location>
        <begin position="23"/>
        <end position="50"/>
    </location>
</feature>
<feature type="transmembrane region" description="Helical" evidence="10">
    <location>
        <begin position="141"/>
        <end position="161"/>
    </location>
</feature>
<sequence length="474" mass="54642">MEDENFTECHVYWKVYPDPSQSIYAIIPFLCIYLFLFFLGLFGNLTLIYVTCSNKALLSVQNIFILNLAASDSMMCILSLPITPITNVYKNWYFGNLLCHLIPCIQGISIFVCTFSLGAIALDRYILVVRPHSTPLSQKGAFLTTVLLWILSFVVTLPYAFNMQMMEYTEENICGYFCTEKWESAKSRRAYTLIVMLAQFVVPFAVMAFCYANIFAVLSKRAQTKIRRMVERTSALESSCAFPSHGLEQYENELNEFLDKQEKEKQKVVLQNRRTTSILVAMVVWFGITWLPHNVISLIIEYDDSQSFFRLFGRDDYDISYLLNLFTHWYFFRTIKKNVVLQFSIAMSNNVVNPVLYAWLNPTFRQLVVKTYFGGRRKSDRIINQASVYKSKIAHTNDAKNLNRRLKNGGSCREVYTKIDQSGSEEASFKLQIPSRTETPVVHLKEKEASSLETGKTISDMDELIEFSINDTLV</sequence>
<dbReference type="PANTHER" id="PTHR24235:SF27">
    <property type="entry name" value="NEUROPEPTIDE RECEPTOR NPR-1"/>
    <property type="match status" value="1"/>
</dbReference>
<dbReference type="GO" id="GO:0050709">
    <property type="term" value="P:negative regulation of protein secretion"/>
    <property type="evidence" value="ECO:0007669"/>
    <property type="project" value="EnsemblMetazoa"/>
</dbReference>
<dbReference type="AlphaFoldDB" id="A0A8R1DJK1"/>
<evidence type="ECO:0000256" key="10">
    <source>
        <dbReference type="SAM" id="Phobius"/>
    </source>
</evidence>
<reference evidence="12" key="2">
    <citation type="submission" date="2022-06" db="UniProtKB">
        <authorList>
            <consortium name="EnsemblMetazoa"/>
        </authorList>
    </citation>
    <scope>IDENTIFICATION</scope>
    <source>
        <strain evidence="12">DF5081</strain>
    </source>
</reference>
<dbReference type="GO" id="GO:0030431">
    <property type="term" value="P:sleep"/>
    <property type="evidence" value="ECO:0007669"/>
    <property type="project" value="EnsemblMetazoa"/>
</dbReference>
<dbReference type="GO" id="GO:0030425">
    <property type="term" value="C:dendrite"/>
    <property type="evidence" value="ECO:0007669"/>
    <property type="project" value="EnsemblMetazoa"/>
</dbReference>
<dbReference type="EnsemblMetazoa" id="CJA04589b.1">
    <property type="protein sequence ID" value="CJA04589b.1"/>
    <property type="gene ID" value="WBGene00123793"/>
</dbReference>
<dbReference type="CDD" id="cd15203">
    <property type="entry name" value="7tmA_NPYR-like"/>
    <property type="match status" value="1"/>
</dbReference>
<evidence type="ECO:0000256" key="7">
    <source>
        <dbReference type="ARBA" id="ARBA00023170"/>
    </source>
</evidence>
<dbReference type="GO" id="GO:0007631">
    <property type="term" value="P:feeding behavior"/>
    <property type="evidence" value="ECO:0007669"/>
    <property type="project" value="EnsemblMetazoa"/>
</dbReference>
<dbReference type="GO" id="GO:0004983">
    <property type="term" value="F:neuropeptide Y receptor activity"/>
    <property type="evidence" value="ECO:0007669"/>
    <property type="project" value="InterPro"/>
</dbReference>
<dbReference type="Gene3D" id="1.20.1070.10">
    <property type="entry name" value="Rhodopsin 7-helix transmembrane proteins"/>
    <property type="match status" value="1"/>
</dbReference>
<dbReference type="GO" id="GO:0005886">
    <property type="term" value="C:plasma membrane"/>
    <property type="evidence" value="ECO:0007669"/>
    <property type="project" value="EnsemblMetazoa"/>
</dbReference>
<evidence type="ECO:0000256" key="9">
    <source>
        <dbReference type="RuleBase" id="RU000688"/>
    </source>
</evidence>
<dbReference type="PRINTS" id="PR00237">
    <property type="entry name" value="GPCRRHODOPSN"/>
</dbReference>
<feature type="transmembrane region" description="Helical" evidence="10">
    <location>
        <begin position="62"/>
        <end position="82"/>
    </location>
</feature>
<comment type="subcellular location">
    <subcellularLocation>
        <location evidence="1">Membrane</location>
        <topology evidence="1">Multi-pass membrane protein</topology>
    </subcellularLocation>
</comment>
<dbReference type="SUPFAM" id="SSF81321">
    <property type="entry name" value="Family A G protein-coupled receptor-like"/>
    <property type="match status" value="1"/>
</dbReference>
<dbReference type="GO" id="GO:0043025">
    <property type="term" value="C:neuronal cell body"/>
    <property type="evidence" value="ECO:0007669"/>
    <property type="project" value="EnsemblMetazoa"/>
</dbReference>
<reference evidence="13" key="1">
    <citation type="submission" date="2010-08" db="EMBL/GenBank/DDBJ databases">
        <authorList>
            <consortium name="Caenorhabditis japonica Sequencing Consortium"/>
            <person name="Wilson R.K."/>
        </authorList>
    </citation>
    <scope>NUCLEOTIDE SEQUENCE [LARGE SCALE GENOMIC DNA]</scope>
    <source>
        <strain evidence="13">DF5081</strain>
    </source>
</reference>
<dbReference type="InterPro" id="IPR000276">
    <property type="entry name" value="GPCR_Rhodpsn"/>
</dbReference>
<keyword evidence="8 9" id="KW-0807">Transducer</keyword>
<keyword evidence="13" id="KW-1185">Reference proteome</keyword>
<evidence type="ECO:0000256" key="2">
    <source>
        <dbReference type="ARBA" id="ARBA00010663"/>
    </source>
</evidence>
<keyword evidence="5 9" id="KW-0297">G-protein coupled receptor</keyword>
<feature type="transmembrane region" description="Helical" evidence="10">
    <location>
        <begin position="278"/>
        <end position="300"/>
    </location>
</feature>
<dbReference type="GO" id="GO:0042923">
    <property type="term" value="F:neuropeptide binding"/>
    <property type="evidence" value="ECO:0007669"/>
    <property type="project" value="TreeGrafter"/>
</dbReference>
<dbReference type="OMA" id="LPYAFNM"/>
<evidence type="ECO:0000256" key="3">
    <source>
        <dbReference type="ARBA" id="ARBA00022692"/>
    </source>
</evidence>
<keyword evidence="3 9" id="KW-0812">Transmembrane</keyword>
<evidence type="ECO:0000313" key="13">
    <source>
        <dbReference type="Proteomes" id="UP000005237"/>
    </source>
</evidence>
<evidence type="ECO:0000256" key="8">
    <source>
        <dbReference type="ARBA" id="ARBA00023224"/>
    </source>
</evidence>
<dbReference type="GO" id="GO:0035176">
    <property type="term" value="P:social behavior"/>
    <property type="evidence" value="ECO:0007669"/>
    <property type="project" value="EnsemblMetazoa"/>
</dbReference>
<proteinExistence type="inferred from homology"/>
<dbReference type="GO" id="GO:0043052">
    <property type="term" value="P:thermotaxis"/>
    <property type="evidence" value="ECO:0007669"/>
    <property type="project" value="EnsemblMetazoa"/>
</dbReference>
<dbReference type="GO" id="GO:0030424">
    <property type="term" value="C:axon"/>
    <property type="evidence" value="ECO:0007669"/>
    <property type="project" value="EnsemblMetazoa"/>
</dbReference>
<accession>A0A8R1DJK1</accession>
<feature type="transmembrane region" description="Helical" evidence="10">
    <location>
        <begin position="94"/>
        <end position="120"/>
    </location>
</feature>
<keyword evidence="6 10" id="KW-0472">Membrane</keyword>
<protein>
    <submittedName>
        <fullName evidence="12">G_PROTEIN_RECEP_F1_2 domain-containing protein</fullName>
    </submittedName>
</protein>
<feature type="domain" description="G-protein coupled receptors family 1 profile" evidence="11">
    <location>
        <begin position="43"/>
        <end position="357"/>
    </location>
</feature>
<dbReference type="GO" id="GO:0048149">
    <property type="term" value="P:behavioral response to ethanol"/>
    <property type="evidence" value="ECO:0007669"/>
    <property type="project" value="EnsemblMetazoa"/>
</dbReference>
<dbReference type="GO" id="GO:0070482">
    <property type="term" value="P:response to oxygen levels"/>
    <property type="evidence" value="ECO:0007669"/>
    <property type="project" value="EnsemblMetazoa"/>
</dbReference>
<dbReference type="InterPro" id="IPR017452">
    <property type="entry name" value="GPCR_Rhodpsn_7TM"/>
</dbReference>
<dbReference type="PANTHER" id="PTHR24235">
    <property type="entry name" value="NEUROPEPTIDE Y RECEPTOR"/>
    <property type="match status" value="1"/>
</dbReference>
<feature type="transmembrane region" description="Helical" evidence="10">
    <location>
        <begin position="190"/>
        <end position="218"/>
    </location>
</feature>
<evidence type="ECO:0000259" key="11">
    <source>
        <dbReference type="PROSITE" id="PS50262"/>
    </source>
</evidence>
<evidence type="ECO:0000256" key="5">
    <source>
        <dbReference type="ARBA" id="ARBA00023040"/>
    </source>
</evidence>
<evidence type="ECO:0000256" key="6">
    <source>
        <dbReference type="ARBA" id="ARBA00023136"/>
    </source>
</evidence>
<dbReference type="Pfam" id="PF00001">
    <property type="entry name" value="7tm_1"/>
    <property type="match status" value="1"/>
</dbReference>
<dbReference type="PROSITE" id="PS00237">
    <property type="entry name" value="G_PROTEIN_RECEP_F1_1"/>
    <property type="match status" value="1"/>
</dbReference>
<dbReference type="Proteomes" id="UP000005237">
    <property type="component" value="Unassembled WGS sequence"/>
</dbReference>
<dbReference type="PRINTS" id="PR01012">
    <property type="entry name" value="NRPEPTIDEYR"/>
</dbReference>
<keyword evidence="4 10" id="KW-1133">Transmembrane helix</keyword>
<evidence type="ECO:0000313" key="12">
    <source>
        <dbReference type="EnsemblMetazoa" id="CJA04589b.1"/>
    </source>
</evidence>
<evidence type="ECO:0000256" key="4">
    <source>
        <dbReference type="ARBA" id="ARBA00022989"/>
    </source>
</evidence>
<comment type="similarity">
    <text evidence="2 9">Belongs to the G-protein coupled receptor 1 family.</text>
</comment>
<dbReference type="PROSITE" id="PS50262">
    <property type="entry name" value="G_PROTEIN_RECEP_F1_2"/>
    <property type="match status" value="1"/>
</dbReference>
<evidence type="ECO:0000256" key="1">
    <source>
        <dbReference type="ARBA" id="ARBA00004141"/>
    </source>
</evidence>
<dbReference type="GO" id="GO:0006937">
    <property type="term" value="P:regulation of muscle contraction"/>
    <property type="evidence" value="ECO:0007669"/>
    <property type="project" value="EnsemblMetazoa"/>
</dbReference>
<organism evidence="12 13">
    <name type="scientific">Caenorhabditis japonica</name>
    <dbReference type="NCBI Taxonomy" id="281687"/>
    <lineage>
        <taxon>Eukaryota</taxon>
        <taxon>Metazoa</taxon>
        <taxon>Ecdysozoa</taxon>
        <taxon>Nematoda</taxon>
        <taxon>Chromadorea</taxon>
        <taxon>Rhabditida</taxon>
        <taxon>Rhabditina</taxon>
        <taxon>Rhabditomorpha</taxon>
        <taxon>Rhabditoidea</taxon>
        <taxon>Rhabditidae</taxon>
        <taxon>Peloderinae</taxon>
        <taxon>Caenorhabditis</taxon>
    </lineage>
</organism>
<keyword evidence="7 9" id="KW-0675">Receptor</keyword>
<dbReference type="InterPro" id="IPR000611">
    <property type="entry name" value="NPY_rcpt"/>
</dbReference>